<name>A0A9W8DPZ0_9FUNG</name>
<proteinExistence type="predicted"/>
<evidence type="ECO:0000313" key="3">
    <source>
        <dbReference type="Proteomes" id="UP001150538"/>
    </source>
</evidence>
<protein>
    <submittedName>
        <fullName evidence="2">Uncharacterized protein</fullName>
    </submittedName>
</protein>
<evidence type="ECO:0000313" key="2">
    <source>
        <dbReference type="EMBL" id="KAJ1917931.1"/>
    </source>
</evidence>
<reference evidence="2" key="1">
    <citation type="submission" date="2022-07" db="EMBL/GenBank/DDBJ databases">
        <title>Phylogenomic reconstructions and comparative analyses of Kickxellomycotina fungi.</title>
        <authorList>
            <person name="Reynolds N.K."/>
            <person name="Stajich J.E."/>
            <person name="Barry K."/>
            <person name="Grigoriev I.V."/>
            <person name="Crous P."/>
            <person name="Smith M.E."/>
        </authorList>
    </citation>
    <scope>NUCLEOTIDE SEQUENCE</scope>
    <source>
        <strain evidence="2">NBRC 100468</strain>
    </source>
</reference>
<dbReference type="EMBL" id="JANBPU010000058">
    <property type="protein sequence ID" value="KAJ1917931.1"/>
    <property type="molecule type" value="Genomic_DNA"/>
</dbReference>
<keyword evidence="1" id="KW-0732">Signal</keyword>
<dbReference type="AlphaFoldDB" id="A0A9W8DPZ0"/>
<evidence type="ECO:0000256" key="1">
    <source>
        <dbReference type="SAM" id="SignalP"/>
    </source>
</evidence>
<comment type="caution">
    <text evidence="2">The sequence shown here is derived from an EMBL/GenBank/DDBJ whole genome shotgun (WGS) entry which is preliminary data.</text>
</comment>
<organism evidence="2 3">
    <name type="scientific">Mycoemilia scoparia</name>
    <dbReference type="NCBI Taxonomy" id="417184"/>
    <lineage>
        <taxon>Eukaryota</taxon>
        <taxon>Fungi</taxon>
        <taxon>Fungi incertae sedis</taxon>
        <taxon>Zoopagomycota</taxon>
        <taxon>Kickxellomycotina</taxon>
        <taxon>Kickxellomycetes</taxon>
        <taxon>Kickxellales</taxon>
        <taxon>Kickxellaceae</taxon>
        <taxon>Mycoemilia</taxon>
    </lineage>
</organism>
<feature type="signal peptide" evidence="1">
    <location>
        <begin position="1"/>
        <end position="32"/>
    </location>
</feature>
<dbReference type="Proteomes" id="UP001150538">
    <property type="component" value="Unassembled WGS sequence"/>
</dbReference>
<accession>A0A9W8DPZ0</accession>
<sequence>MAKPGRKMKFGIKLLLVGLIALLSTTVSSTTALRVKRGTFDNVDWSIDQNFQFLEQLSKVVNTPGFDLNKFIQEHPLVYAVPPPLGHHGMGTNRIGIDKNNGGQ</sequence>
<feature type="chain" id="PRO_5040937384" evidence="1">
    <location>
        <begin position="33"/>
        <end position="104"/>
    </location>
</feature>
<keyword evidence="3" id="KW-1185">Reference proteome</keyword>
<gene>
    <name evidence="2" type="ORF">H4219_002924</name>
</gene>